<organism evidence="1 2">
    <name type="scientific">Sphaerisporangium flaviroseum</name>
    <dbReference type="NCBI Taxonomy" id="509199"/>
    <lineage>
        <taxon>Bacteria</taxon>
        <taxon>Bacillati</taxon>
        <taxon>Actinomycetota</taxon>
        <taxon>Actinomycetes</taxon>
        <taxon>Streptosporangiales</taxon>
        <taxon>Streptosporangiaceae</taxon>
        <taxon>Sphaerisporangium</taxon>
    </lineage>
</organism>
<protein>
    <submittedName>
        <fullName evidence="1">Uncharacterized protein</fullName>
    </submittedName>
</protein>
<dbReference type="EMBL" id="BAAAZR010000046">
    <property type="protein sequence ID" value="GAA3840871.1"/>
    <property type="molecule type" value="Genomic_DNA"/>
</dbReference>
<accession>A0ABP7JCW6</accession>
<dbReference type="RefSeq" id="WP_344951770.1">
    <property type="nucleotide sequence ID" value="NZ_BAAAZR010000046.1"/>
</dbReference>
<sequence length="188" mass="21550">MTTAQILLSVVLGFIVNECCDAAPWLARKLVQWSARLKYGASARAEVRAEELTALIDTRPGKLLKLMSAVLFLVGASTTCAHRIMLFLQLRVTIALRPEVNVDDLERLELLEGLKRLEPRELERRELQRRMQINAERAVATDLLSHGVDSLPEHVIVMDHAKWDEFRKTVDWDELRLQTAESVWIQLR</sequence>
<dbReference type="Proteomes" id="UP001500888">
    <property type="component" value="Unassembled WGS sequence"/>
</dbReference>
<reference evidence="2" key="1">
    <citation type="journal article" date="2019" name="Int. J. Syst. Evol. Microbiol.">
        <title>The Global Catalogue of Microorganisms (GCM) 10K type strain sequencing project: providing services to taxonomists for standard genome sequencing and annotation.</title>
        <authorList>
            <consortium name="The Broad Institute Genomics Platform"/>
            <consortium name="The Broad Institute Genome Sequencing Center for Infectious Disease"/>
            <person name="Wu L."/>
            <person name="Ma J."/>
        </authorList>
    </citation>
    <scope>NUCLEOTIDE SEQUENCE [LARGE SCALE GENOMIC DNA]</scope>
    <source>
        <strain evidence="2">JCM 16908</strain>
    </source>
</reference>
<proteinExistence type="predicted"/>
<name>A0ABP7JCW6_9ACTN</name>
<gene>
    <name evidence="1" type="ORF">GCM10022226_74190</name>
</gene>
<evidence type="ECO:0000313" key="2">
    <source>
        <dbReference type="Proteomes" id="UP001500888"/>
    </source>
</evidence>
<comment type="caution">
    <text evidence="1">The sequence shown here is derived from an EMBL/GenBank/DDBJ whole genome shotgun (WGS) entry which is preliminary data.</text>
</comment>
<keyword evidence="2" id="KW-1185">Reference proteome</keyword>
<evidence type="ECO:0000313" key="1">
    <source>
        <dbReference type="EMBL" id="GAA3840871.1"/>
    </source>
</evidence>